<dbReference type="EMBL" id="CAJOBD010009910">
    <property type="protein sequence ID" value="CAF4143861.1"/>
    <property type="molecule type" value="Genomic_DNA"/>
</dbReference>
<name>A0A815SHY2_9BILA</name>
<evidence type="ECO:0000313" key="3">
    <source>
        <dbReference type="Proteomes" id="UP000663864"/>
    </source>
</evidence>
<comment type="caution">
    <text evidence="1">The sequence shown here is derived from an EMBL/GenBank/DDBJ whole genome shotgun (WGS) entry which is preliminary data.</text>
</comment>
<evidence type="ECO:0000313" key="2">
    <source>
        <dbReference type="EMBL" id="CAF4143861.1"/>
    </source>
</evidence>
<sequence length="134" mass="15795">MNIQRVSNRNIVEDLYQELMCSKSFQRHSISGMLLVQLVKCDQISMCEIQRKITEVIDQLTTMNGIIIYKGKQQLDQALFNIRMQLSLVFEKNSQETDDCLIPNIMNFNRKLEYIIDADRYASFILPFMQFKES</sequence>
<dbReference type="AlphaFoldDB" id="A0A815SHY2"/>
<accession>A0A815SHY2</accession>
<protein>
    <submittedName>
        <fullName evidence="1">Uncharacterized protein</fullName>
    </submittedName>
</protein>
<gene>
    <name evidence="2" type="ORF">JBS370_LOCUS33631</name>
    <name evidence="1" type="ORF">ZHD862_LOCUS36917</name>
</gene>
<proteinExistence type="predicted"/>
<organism evidence="1 3">
    <name type="scientific">Rotaria sordida</name>
    <dbReference type="NCBI Taxonomy" id="392033"/>
    <lineage>
        <taxon>Eukaryota</taxon>
        <taxon>Metazoa</taxon>
        <taxon>Spiralia</taxon>
        <taxon>Gnathifera</taxon>
        <taxon>Rotifera</taxon>
        <taxon>Eurotatoria</taxon>
        <taxon>Bdelloidea</taxon>
        <taxon>Philodinida</taxon>
        <taxon>Philodinidae</taxon>
        <taxon>Rotaria</taxon>
    </lineage>
</organism>
<evidence type="ECO:0000313" key="1">
    <source>
        <dbReference type="EMBL" id="CAF1489110.1"/>
    </source>
</evidence>
<reference evidence="1" key="1">
    <citation type="submission" date="2021-02" db="EMBL/GenBank/DDBJ databases">
        <authorList>
            <person name="Nowell W R."/>
        </authorList>
    </citation>
    <scope>NUCLEOTIDE SEQUENCE</scope>
</reference>
<dbReference type="EMBL" id="CAJNOT010006413">
    <property type="protein sequence ID" value="CAF1489110.1"/>
    <property type="molecule type" value="Genomic_DNA"/>
</dbReference>
<dbReference type="Proteomes" id="UP000663836">
    <property type="component" value="Unassembled WGS sequence"/>
</dbReference>
<dbReference type="Proteomes" id="UP000663864">
    <property type="component" value="Unassembled WGS sequence"/>
</dbReference>